<dbReference type="Proteomes" id="UP000199663">
    <property type="component" value="Unassembled WGS sequence"/>
</dbReference>
<dbReference type="InterPro" id="IPR017853">
    <property type="entry name" value="GH"/>
</dbReference>
<comment type="caution">
    <text evidence="1">The sequence shown here is derived from an EMBL/GenBank/DDBJ whole genome shotgun (WGS) entry which is preliminary data.</text>
</comment>
<proteinExistence type="predicted"/>
<keyword evidence="2" id="KW-1185">Reference proteome</keyword>
<dbReference type="EMBL" id="FNQC01000014">
    <property type="protein sequence ID" value="SDZ43237.1"/>
    <property type="molecule type" value="Genomic_DNA"/>
</dbReference>
<dbReference type="SUPFAM" id="SSF51445">
    <property type="entry name" value="(Trans)glycosidases"/>
    <property type="match status" value="1"/>
</dbReference>
<protein>
    <submittedName>
        <fullName evidence="1">Uncharacterized protein</fullName>
    </submittedName>
</protein>
<accession>A0A1H3SZW0</accession>
<evidence type="ECO:0000313" key="2">
    <source>
        <dbReference type="Proteomes" id="UP000199663"/>
    </source>
</evidence>
<name>A0A1H3SZW0_9BACT</name>
<evidence type="ECO:0000313" key="1">
    <source>
        <dbReference type="EMBL" id="SDZ43237.1"/>
    </source>
</evidence>
<reference evidence="1 2" key="1">
    <citation type="submission" date="2016-10" db="EMBL/GenBank/DDBJ databases">
        <authorList>
            <person name="Varghese N."/>
            <person name="Submissions S."/>
        </authorList>
    </citation>
    <scope>NUCLEOTIDE SEQUENCE [LARGE SCALE GENOMIC DNA]</scope>
    <source>
        <strain evidence="1 2">DSM 17997</strain>
    </source>
</reference>
<dbReference type="RefSeq" id="WP_019599245.1">
    <property type="nucleotide sequence ID" value="NZ_FNQC01000014.1"/>
</dbReference>
<dbReference type="Gene3D" id="3.20.20.80">
    <property type="entry name" value="Glycosidases"/>
    <property type="match status" value="1"/>
</dbReference>
<dbReference type="InterPro" id="IPR055151">
    <property type="entry name" value="GH113"/>
</dbReference>
<dbReference type="CDD" id="cd19608">
    <property type="entry name" value="GH113_mannanase-like"/>
    <property type="match status" value="1"/>
</dbReference>
<gene>
    <name evidence="1" type="ORF">SAMN05444412_11476</name>
</gene>
<organism evidence="1 2">
    <name type="scientific">Rhodonellum ikkaensis</name>
    <dbReference type="NCBI Taxonomy" id="336829"/>
    <lineage>
        <taxon>Bacteria</taxon>
        <taxon>Pseudomonadati</taxon>
        <taxon>Bacteroidota</taxon>
        <taxon>Cytophagia</taxon>
        <taxon>Cytophagales</taxon>
        <taxon>Cytophagaceae</taxon>
        <taxon>Rhodonellum</taxon>
    </lineage>
</organism>
<dbReference type="Pfam" id="PF22612">
    <property type="entry name" value="GH113"/>
    <property type="match status" value="1"/>
</dbReference>
<sequence>MKKALLLLPIVLLFFGFWAYQYQVAEGINTIKITDKQKGICWVGSPRPLEGWELDSLRHLGITHISQTPFGWQSDPKSPGIRWERDSEKMWWGESLEGVKVTTDLGREKGVESILKPHLWVRGQWPGAISMQSEEDWTTWFGEYSEFIMYYAKYAQEHQIPVLCIGTELELTSKREADWRKIISEIRAVYKGEITYAANFTEYEQIEFWDALDYIGIQAYFPLSEKSNPNLQTLVKSWNKKIKEIEKVQKRFQKPVLFTEIGYCNTIDASVEPWVWPNERKDVALSEEMQALCYQAFFETAWKMDWLAGAYFWKWYPQPRDRQPDFTPQNKLAQEVMRSFYAGEN</sequence>